<dbReference type="OrthoDB" id="7307909at2"/>
<evidence type="ECO:0000313" key="2">
    <source>
        <dbReference type="EMBL" id="KAA5605427.1"/>
    </source>
</evidence>
<name>A0A5M6IBU6_9PROT</name>
<accession>A0A5M6IBU6</accession>
<gene>
    <name evidence="2" type="ORF">F1188_11025</name>
</gene>
<dbReference type="AlphaFoldDB" id="A0A5M6IBU6"/>
<feature type="domain" description="DUF4376" evidence="1">
    <location>
        <begin position="69"/>
        <end position="176"/>
    </location>
</feature>
<dbReference type="RefSeq" id="WP_150062477.1">
    <property type="nucleotide sequence ID" value="NZ_JACHII010000021.1"/>
</dbReference>
<sequence>MPKAWIEDGRVRDVAPGDPNTFYHPSVAVHYDTEVPEGTRSGATYVDGMWANPAPPEQMPQPLPSLADRKAALREAVRTERTRRLDKGILIEGVGPLRTGDGDRAMLQGAVSLLAADETLQSLDWEVQPHTWATIDRHTLAAMGRTVALHVESCFSRSRALVESIEAAVDHTALDAINIGDDANWPS</sequence>
<comment type="caution">
    <text evidence="2">The sequence shown here is derived from an EMBL/GenBank/DDBJ whole genome shotgun (WGS) entry which is preliminary data.</text>
</comment>
<dbReference type="Pfam" id="PF14301">
    <property type="entry name" value="DUF4376"/>
    <property type="match status" value="1"/>
</dbReference>
<keyword evidence="3" id="KW-1185">Reference proteome</keyword>
<protein>
    <submittedName>
        <fullName evidence="2">DUF4376 domain-containing protein</fullName>
    </submittedName>
</protein>
<dbReference type="EMBL" id="VWPJ01000009">
    <property type="protein sequence ID" value="KAA5605427.1"/>
    <property type="molecule type" value="Genomic_DNA"/>
</dbReference>
<reference evidence="2 3" key="1">
    <citation type="submission" date="2019-09" db="EMBL/GenBank/DDBJ databases">
        <title>Genome sequence of Roseospira marina, one of the more divergent members of the non-sulfur purple photosynthetic bacterial family, the Rhodospirillaceae.</title>
        <authorList>
            <person name="Meyer T."/>
            <person name="Kyndt J."/>
        </authorList>
    </citation>
    <scope>NUCLEOTIDE SEQUENCE [LARGE SCALE GENOMIC DNA]</scope>
    <source>
        <strain evidence="2 3">DSM 15113</strain>
    </source>
</reference>
<dbReference type="InterPro" id="IPR025484">
    <property type="entry name" value="DUF4376"/>
</dbReference>
<dbReference type="Proteomes" id="UP000324065">
    <property type="component" value="Unassembled WGS sequence"/>
</dbReference>
<evidence type="ECO:0000313" key="3">
    <source>
        <dbReference type="Proteomes" id="UP000324065"/>
    </source>
</evidence>
<organism evidence="2 3">
    <name type="scientific">Roseospira marina</name>
    <dbReference type="NCBI Taxonomy" id="140057"/>
    <lineage>
        <taxon>Bacteria</taxon>
        <taxon>Pseudomonadati</taxon>
        <taxon>Pseudomonadota</taxon>
        <taxon>Alphaproteobacteria</taxon>
        <taxon>Rhodospirillales</taxon>
        <taxon>Rhodospirillaceae</taxon>
        <taxon>Roseospira</taxon>
    </lineage>
</organism>
<evidence type="ECO:0000259" key="1">
    <source>
        <dbReference type="Pfam" id="PF14301"/>
    </source>
</evidence>
<proteinExistence type="predicted"/>